<comment type="caution">
    <text evidence="6">The sequence shown here is derived from an EMBL/GenBank/DDBJ whole genome shotgun (WGS) entry which is preliminary data.</text>
</comment>
<accession>A0A2U1MV16</accession>
<comment type="function">
    <text evidence="4">Involved in ubiquitination and subsequent proteasomal degradation of target proteins. Together with CUL1, RBX1 and a F-box protein, it forms a SCF E3 ubiquitin ligase complex. The functional specificity of this complex depends on the type of F-box protein. In the SCF complex, it serves as an adapter that links the F-box protein to CUL1.</text>
</comment>
<dbReference type="GO" id="GO:0009867">
    <property type="term" value="P:jasmonic acid mediated signaling pathway"/>
    <property type="evidence" value="ECO:0007669"/>
    <property type="project" value="UniProtKB-ARBA"/>
</dbReference>
<evidence type="ECO:0000256" key="4">
    <source>
        <dbReference type="PIRNR" id="PIRNR028729"/>
    </source>
</evidence>
<dbReference type="InterPro" id="IPR011333">
    <property type="entry name" value="SKP1/BTB/POZ_sf"/>
</dbReference>
<dbReference type="PIRSF" id="PIRSF028729">
    <property type="entry name" value="E3_ubiquit_lig_SCF_Skp"/>
    <property type="match status" value="1"/>
</dbReference>
<proteinExistence type="inferred from homology"/>
<protein>
    <recommendedName>
        <fullName evidence="4">SKP1-like protein</fullName>
    </recommendedName>
</protein>
<name>A0A2U1MV16_ARTAN</name>
<dbReference type="AlphaFoldDB" id="A0A2U1MV16"/>
<comment type="similarity">
    <text evidence="2 4">Belongs to the SKP1 family.</text>
</comment>
<dbReference type="InterPro" id="IPR001232">
    <property type="entry name" value="SKP1-like"/>
</dbReference>
<evidence type="ECO:0000256" key="1">
    <source>
        <dbReference type="ARBA" id="ARBA00004906"/>
    </source>
</evidence>
<keyword evidence="7" id="KW-1185">Reference proteome</keyword>
<dbReference type="InterPro" id="IPR016073">
    <property type="entry name" value="Skp1_comp_POZ"/>
</dbReference>
<dbReference type="InterPro" id="IPR016897">
    <property type="entry name" value="SKP1"/>
</dbReference>
<keyword evidence="6" id="KW-0436">Ligase</keyword>
<dbReference type="SUPFAM" id="SSF81382">
    <property type="entry name" value="Skp1 dimerisation domain-like"/>
    <property type="match status" value="1"/>
</dbReference>
<reference evidence="6 7" key="1">
    <citation type="journal article" date="2018" name="Mol. Plant">
        <title>The genome of Artemisia annua provides insight into the evolution of Asteraceae family and artemisinin biosynthesis.</title>
        <authorList>
            <person name="Shen Q."/>
            <person name="Zhang L."/>
            <person name="Liao Z."/>
            <person name="Wang S."/>
            <person name="Yan T."/>
            <person name="Shi P."/>
            <person name="Liu M."/>
            <person name="Fu X."/>
            <person name="Pan Q."/>
            <person name="Wang Y."/>
            <person name="Lv Z."/>
            <person name="Lu X."/>
            <person name="Zhang F."/>
            <person name="Jiang W."/>
            <person name="Ma Y."/>
            <person name="Chen M."/>
            <person name="Hao X."/>
            <person name="Li L."/>
            <person name="Tang Y."/>
            <person name="Lv G."/>
            <person name="Zhou Y."/>
            <person name="Sun X."/>
            <person name="Brodelius P.E."/>
            <person name="Rose J.K.C."/>
            <person name="Tang K."/>
        </authorList>
    </citation>
    <scope>NUCLEOTIDE SEQUENCE [LARGE SCALE GENOMIC DNA]</scope>
    <source>
        <strain evidence="7">cv. Huhao1</strain>
        <tissue evidence="6">Leaf</tissue>
    </source>
</reference>
<evidence type="ECO:0000313" key="7">
    <source>
        <dbReference type="Proteomes" id="UP000245207"/>
    </source>
</evidence>
<evidence type="ECO:0000313" key="6">
    <source>
        <dbReference type="EMBL" id="PWA65101.1"/>
    </source>
</evidence>
<comment type="pathway">
    <text evidence="1 4">Protein modification; protein ubiquitination.</text>
</comment>
<evidence type="ECO:0000259" key="5">
    <source>
        <dbReference type="Pfam" id="PF03931"/>
    </source>
</evidence>
<keyword evidence="3 4" id="KW-0833">Ubl conjugation pathway</keyword>
<dbReference type="UniPathway" id="UPA00143"/>
<dbReference type="STRING" id="35608.A0A2U1MV16"/>
<dbReference type="Proteomes" id="UP000245207">
    <property type="component" value="Unassembled WGS sequence"/>
</dbReference>
<evidence type="ECO:0000256" key="3">
    <source>
        <dbReference type="ARBA" id="ARBA00022786"/>
    </source>
</evidence>
<dbReference type="SMART" id="SM00512">
    <property type="entry name" value="Skp1"/>
    <property type="match status" value="1"/>
</dbReference>
<gene>
    <name evidence="6" type="ORF">CTI12_AA209600</name>
</gene>
<dbReference type="InterPro" id="IPR036296">
    <property type="entry name" value="SKP1-like_dim_sf"/>
</dbReference>
<dbReference type="EMBL" id="PKPP01004287">
    <property type="protein sequence ID" value="PWA65101.1"/>
    <property type="molecule type" value="Genomic_DNA"/>
</dbReference>
<sequence length="160" mass="18147">MTSSSSRTIILKNSDGHAFDIEETAAHLSLTIKQTIQQDPSKTIIPVPRVNAQTLSKIIDYCRKHVTDKDNKEALKSFDVEFVEEMNEVTLTYVSNAARVMGIESLHVLVSKVLGDRLRGKSVEEMCRIFSIDDRLKSIFEALLCYQDHLTEYLPQCLID</sequence>
<comment type="subunit">
    <text evidence="4">Part of a SCF (SKP1-cullin-F-box) protein ligase complex.</text>
</comment>
<dbReference type="Gene3D" id="3.30.710.10">
    <property type="entry name" value="Potassium Channel Kv1.1, Chain A"/>
    <property type="match status" value="1"/>
</dbReference>
<dbReference type="OrthoDB" id="7827685at2759"/>
<dbReference type="GO" id="GO:0006511">
    <property type="term" value="P:ubiquitin-dependent protein catabolic process"/>
    <property type="evidence" value="ECO:0007669"/>
    <property type="project" value="InterPro"/>
</dbReference>
<dbReference type="Pfam" id="PF03931">
    <property type="entry name" value="Skp1_POZ"/>
    <property type="match status" value="1"/>
</dbReference>
<dbReference type="PANTHER" id="PTHR11165">
    <property type="entry name" value="SKP1"/>
    <property type="match status" value="1"/>
</dbReference>
<dbReference type="SUPFAM" id="SSF54695">
    <property type="entry name" value="POZ domain"/>
    <property type="match status" value="1"/>
</dbReference>
<dbReference type="GO" id="GO:0016874">
    <property type="term" value="F:ligase activity"/>
    <property type="evidence" value="ECO:0007669"/>
    <property type="project" value="UniProtKB-KW"/>
</dbReference>
<evidence type="ECO:0000256" key="2">
    <source>
        <dbReference type="ARBA" id="ARBA00009993"/>
    </source>
</evidence>
<organism evidence="6 7">
    <name type="scientific">Artemisia annua</name>
    <name type="common">Sweet wormwood</name>
    <dbReference type="NCBI Taxonomy" id="35608"/>
    <lineage>
        <taxon>Eukaryota</taxon>
        <taxon>Viridiplantae</taxon>
        <taxon>Streptophyta</taxon>
        <taxon>Embryophyta</taxon>
        <taxon>Tracheophyta</taxon>
        <taxon>Spermatophyta</taxon>
        <taxon>Magnoliopsida</taxon>
        <taxon>eudicotyledons</taxon>
        <taxon>Gunneridae</taxon>
        <taxon>Pentapetalae</taxon>
        <taxon>asterids</taxon>
        <taxon>campanulids</taxon>
        <taxon>Asterales</taxon>
        <taxon>Asteraceae</taxon>
        <taxon>Asteroideae</taxon>
        <taxon>Anthemideae</taxon>
        <taxon>Artemisiinae</taxon>
        <taxon>Artemisia</taxon>
    </lineage>
</organism>
<dbReference type="GO" id="GO:0016567">
    <property type="term" value="P:protein ubiquitination"/>
    <property type="evidence" value="ECO:0007669"/>
    <property type="project" value="UniProtKB-UniRule"/>
</dbReference>
<feature type="domain" description="SKP1 component POZ" evidence="5">
    <location>
        <begin position="8"/>
        <end position="66"/>
    </location>
</feature>